<feature type="region of interest" description="Disordered" evidence="5">
    <location>
        <begin position="401"/>
        <end position="422"/>
    </location>
</feature>
<feature type="compositionally biased region" description="Acidic residues" evidence="5">
    <location>
        <begin position="57"/>
        <end position="72"/>
    </location>
</feature>
<keyword evidence="2 4" id="KW-0863">Zinc-finger</keyword>
<evidence type="ECO:0000256" key="5">
    <source>
        <dbReference type="SAM" id="MobiDB-lite"/>
    </source>
</evidence>
<dbReference type="PANTHER" id="PTHR23327:SF4">
    <property type="entry name" value="LON PEPTIDASE N-TERMINAL DOMAIN AND RING FINGER PROTEIN 1"/>
    <property type="match status" value="1"/>
</dbReference>
<dbReference type="InterPro" id="IPR019734">
    <property type="entry name" value="TPR_rpt"/>
</dbReference>
<dbReference type="OrthoDB" id="264917at2759"/>
<evidence type="ECO:0000256" key="3">
    <source>
        <dbReference type="ARBA" id="ARBA00022833"/>
    </source>
</evidence>
<gene>
    <name evidence="7" type="ORF">JRQ81_016479</name>
</gene>
<keyword evidence="8" id="KW-1185">Reference proteome</keyword>
<dbReference type="EMBL" id="JAPFRF010000007">
    <property type="protein sequence ID" value="KAJ7326720.1"/>
    <property type="molecule type" value="Genomic_DNA"/>
</dbReference>
<comment type="caution">
    <text evidence="7">The sequence shown here is derived from an EMBL/GenBank/DDBJ whole genome shotgun (WGS) entry which is preliminary data.</text>
</comment>
<dbReference type="Gene3D" id="3.30.40.10">
    <property type="entry name" value="Zinc/RING finger domain, C3HC4 (zinc finger)"/>
    <property type="match status" value="1"/>
</dbReference>
<dbReference type="InterPro" id="IPR001841">
    <property type="entry name" value="Znf_RING"/>
</dbReference>
<dbReference type="AlphaFoldDB" id="A0A9Q1B1I0"/>
<dbReference type="SUPFAM" id="SSF57850">
    <property type="entry name" value="RING/U-box"/>
    <property type="match status" value="1"/>
</dbReference>
<dbReference type="GO" id="GO:0061630">
    <property type="term" value="F:ubiquitin protein ligase activity"/>
    <property type="evidence" value="ECO:0007669"/>
    <property type="project" value="TreeGrafter"/>
</dbReference>
<dbReference type="SUPFAM" id="SSF48452">
    <property type="entry name" value="TPR-like"/>
    <property type="match status" value="1"/>
</dbReference>
<dbReference type="InterPro" id="IPR011990">
    <property type="entry name" value="TPR-like_helical_dom_sf"/>
</dbReference>
<accession>A0A9Q1B1I0</accession>
<protein>
    <recommendedName>
        <fullName evidence="6">RING-type domain-containing protein</fullName>
    </recommendedName>
</protein>
<name>A0A9Q1B1I0_9SAUR</name>
<feature type="compositionally biased region" description="Polar residues" evidence="5">
    <location>
        <begin position="330"/>
        <end position="345"/>
    </location>
</feature>
<feature type="region of interest" description="Disordered" evidence="5">
    <location>
        <begin position="320"/>
        <end position="345"/>
    </location>
</feature>
<feature type="domain" description="RING-type" evidence="6">
    <location>
        <begin position="105"/>
        <end position="140"/>
    </location>
</feature>
<proteinExistence type="predicted"/>
<dbReference type="PANTHER" id="PTHR23327">
    <property type="entry name" value="RING FINGER PROTEIN 127"/>
    <property type="match status" value="1"/>
</dbReference>
<dbReference type="InterPro" id="IPR013083">
    <property type="entry name" value="Znf_RING/FYVE/PHD"/>
</dbReference>
<sequence length="452" mass="49550">MEKALEAYSAALRLGPPPAAPSRRRLGTLVDCLVLRYRLRQRGQRVEAAAAGGDGPGQEEEEEEEEDVDDDNDPKGTLAGGREGKKKKKKKKKEEEDPPAGLWLCSGCRGFLGEPVTPPCGHTHCRRCLREGLRARCRRCGETLGGGAAAATASAASSSVTVVLSHLAEKWFPAECERARTWRRLADLLGQGRLREAQEAASRALAEDPCDLMLRIYRAESFAGLQEFKLALDDLNAVTSKMPNWPEAYYRRAKILHNAGSVDDALQLFLHCLAIDESFLPAKLEVEKMLCDLLSPENVRESLKESGLSSSHVRSKPFIHGSELEREESSGNLQLASESDLETSQVASAPLGGSLHRAQSAHSLNSAEKFAKDDGLKRVSSEPLLSSQEKGALLKRKLSLSEQDTTVSEDGRNKHKKQGETTKRDAMFSFSYGTIPEELVDASDFECSLCMR</sequence>
<evidence type="ECO:0000256" key="1">
    <source>
        <dbReference type="ARBA" id="ARBA00022723"/>
    </source>
</evidence>
<evidence type="ECO:0000313" key="7">
    <source>
        <dbReference type="EMBL" id="KAJ7326720.1"/>
    </source>
</evidence>
<evidence type="ECO:0000313" key="8">
    <source>
        <dbReference type="Proteomes" id="UP001142489"/>
    </source>
</evidence>
<dbReference type="Gene3D" id="1.25.40.10">
    <property type="entry name" value="Tetratricopeptide repeat domain"/>
    <property type="match status" value="1"/>
</dbReference>
<dbReference type="Proteomes" id="UP001142489">
    <property type="component" value="Unassembled WGS sequence"/>
</dbReference>
<feature type="region of interest" description="Disordered" evidence="5">
    <location>
        <begin position="44"/>
        <end position="98"/>
    </location>
</feature>
<organism evidence="7 8">
    <name type="scientific">Phrynocephalus forsythii</name>
    <dbReference type="NCBI Taxonomy" id="171643"/>
    <lineage>
        <taxon>Eukaryota</taxon>
        <taxon>Metazoa</taxon>
        <taxon>Chordata</taxon>
        <taxon>Craniata</taxon>
        <taxon>Vertebrata</taxon>
        <taxon>Euteleostomi</taxon>
        <taxon>Lepidosauria</taxon>
        <taxon>Squamata</taxon>
        <taxon>Bifurcata</taxon>
        <taxon>Unidentata</taxon>
        <taxon>Episquamata</taxon>
        <taxon>Toxicofera</taxon>
        <taxon>Iguania</taxon>
        <taxon>Acrodonta</taxon>
        <taxon>Agamidae</taxon>
        <taxon>Agaminae</taxon>
        <taxon>Phrynocephalus</taxon>
    </lineage>
</organism>
<dbReference type="GO" id="GO:0005737">
    <property type="term" value="C:cytoplasm"/>
    <property type="evidence" value="ECO:0007669"/>
    <property type="project" value="UniProtKB-ARBA"/>
</dbReference>
<evidence type="ECO:0000256" key="2">
    <source>
        <dbReference type="ARBA" id="ARBA00022771"/>
    </source>
</evidence>
<reference evidence="7" key="1">
    <citation type="journal article" date="2023" name="DNA Res.">
        <title>Chromosome-level genome assembly of Phrynocephalus forsythii using third-generation DNA sequencing and Hi-C analysis.</title>
        <authorList>
            <person name="Qi Y."/>
            <person name="Zhao W."/>
            <person name="Zhao Y."/>
            <person name="Niu C."/>
            <person name="Cao S."/>
            <person name="Zhang Y."/>
        </authorList>
    </citation>
    <scope>NUCLEOTIDE SEQUENCE</scope>
    <source>
        <tissue evidence="7">Muscle</tissue>
    </source>
</reference>
<dbReference type="GO" id="GO:0008270">
    <property type="term" value="F:zinc ion binding"/>
    <property type="evidence" value="ECO:0007669"/>
    <property type="project" value="UniProtKB-KW"/>
</dbReference>
<evidence type="ECO:0000256" key="4">
    <source>
        <dbReference type="PROSITE-ProRule" id="PRU00175"/>
    </source>
</evidence>
<dbReference type="SMART" id="SM00028">
    <property type="entry name" value="TPR"/>
    <property type="match status" value="2"/>
</dbReference>
<dbReference type="CDD" id="cd16513">
    <property type="entry name" value="RING-HC_LONFs_rpt1"/>
    <property type="match status" value="1"/>
</dbReference>
<evidence type="ECO:0000259" key="6">
    <source>
        <dbReference type="PROSITE" id="PS50089"/>
    </source>
</evidence>
<dbReference type="PROSITE" id="PS50089">
    <property type="entry name" value="ZF_RING_2"/>
    <property type="match status" value="1"/>
</dbReference>
<keyword evidence="3" id="KW-0862">Zinc</keyword>
<keyword evidence="1" id="KW-0479">Metal-binding</keyword>